<evidence type="ECO:0000256" key="2">
    <source>
        <dbReference type="ARBA" id="ARBA00009347"/>
    </source>
</evidence>
<sequence>MQNAYSDALEAILRDHCSPATVRDIDEGGSADALWRSMAESGFVDCLLPEDADGAALSLREATAILHVLGAFAMPLPVGQTMVARSLLDAAGQAVPDGPIALAGFADGATSALIADGRHAAWYLVQLDDRCQLLPRDSGLVQHTGVHADGAVWLARPSIPADRTFTLPAGTLRYLGACVHAAHLAGAMERILVLTLQYANDREQFGRPIGKFQAIQHQVSEMAEHVAAARMAAQLACDTDGIQPHPLRVAIGKLRTSEAVTPVAAIAHAVHGAIGMTHEYDLQLYTRRLHAWRVADGSEQWWAEVIGAAAVDESACGAVEQIRRWCE</sequence>
<dbReference type="Pfam" id="PF02771">
    <property type="entry name" value="Acyl-CoA_dh_N"/>
    <property type="match status" value="1"/>
</dbReference>
<evidence type="ECO:0000259" key="6">
    <source>
        <dbReference type="Pfam" id="PF00441"/>
    </source>
</evidence>
<proteinExistence type="inferred from homology"/>
<dbReference type="Gene3D" id="1.10.540.10">
    <property type="entry name" value="Acyl-CoA dehydrogenase/oxidase, N-terminal domain"/>
    <property type="match status" value="1"/>
</dbReference>
<evidence type="ECO:0000256" key="1">
    <source>
        <dbReference type="ARBA" id="ARBA00001974"/>
    </source>
</evidence>
<protein>
    <submittedName>
        <fullName evidence="8">Acyl-CoA dehydrogenase</fullName>
    </submittedName>
</protein>
<gene>
    <name evidence="8" type="ORF">L602_002400000760</name>
</gene>
<evidence type="ECO:0000313" key="8">
    <source>
        <dbReference type="EMBL" id="TWG85630.1"/>
    </source>
</evidence>
<dbReference type="InterPro" id="IPR037069">
    <property type="entry name" value="AcylCoA_DH/ox_N_sf"/>
</dbReference>
<dbReference type="GO" id="GO:0050660">
    <property type="term" value="F:flavin adenine dinucleotide binding"/>
    <property type="evidence" value="ECO:0007669"/>
    <property type="project" value="InterPro"/>
</dbReference>
<comment type="similarity">
    <text evidence="2">Belongs to the acyl-CoA dehydrogenase family.</text>
</comment>
<dbReference type="AlphaFoldDB" id="A0A562BL29"/>
<comment type="caution">
    <text evidence="8">The sequence shown here is derived from an EMBL/GenBank/DDBJ whole genome shotgun (WGS) entry which is preliminary data.</text>
</comment>
<evidence type="ECO:0000256" key="3">
    <source>
        <dbReference type="ARBA" id="ARBA00022630"/>
    </source>
</evidence>
<keyword evidence="9" id="KW-1185">Reference proteome</keyword>
<organism evidence="8 9">
    <name type="scientific">Cupriavidus gilardii J11</name>
    <dbReference type="NCBI Taxonomy" id="936133"/>
    <lineage>
        <taxon>Bacteria</taxon>
        <taxon>Pseudomonadati</taxon>
        <taxon>Pseudomonadota</taxon>
        <taxon>Betaproteobacteria</taxon>
        <taxon>Burkholderiales</taxon>
        <taxon>Burkholderiaceae</taxon>
        <taxon>Cupriavidus</taxon>
    </lineage>
</organism>
<evidence type="ECO:0000256" key="4">
    <source>
        <dbReference type="ARBA" id="ARBA00022827"/>
    </source>
</evidence>
<evidence type="ECO:0000313" key="9">
    <source>
        <dbReference type="Proteomes" id="UP000318141"/>
    </source>
</evidence>
<name>A0A562BL29_9BURK</name>
<reference evidence="8 9" key="1">
    <citation type="submission" date="2019-07" db="EMBL/GenBank/DDBJ databases">
        <title>Genome sequencing of lignin-degrading bacterial isolates.</title>
        <authorList>
            <person name="Gladden J."/>
        </authorList>
    </citation>
    <scope>NUCLEOTIDE SEQUENCE [LARGE SCALE GENOMIC DNA]</scope>
    <source>
        <strain evidence="8 9">J11</strain>
    </source>
</reference>
<keyword evidence="4" id="KW-0274">FAD</keyword>
<dbReference type="OrthoDB" id="2450120at2"/>
<dbReference type="Proteomes" id="UP000318141">
    <property type="component" value="Unassembled WGS sequence"/>
</dbReference>
<keyword evidence="3" id="KW-0285">Flavoprotein</keyword>
<dbReference type="InterPro" id="IPR009100">
    <property type="entry name" value="AcylCoA_DH/oxidase_NM_dom_sf"/>
</dbReference>
<dbReference type="InterPro" id="IPR009075">
    <property type="entry name" value="AcylCo_DH/oxidase_C"/>
</dbReference>
<evidence type="ECO:0000256" key="5">
    <source>
        <dbReference type="ARBA" id="ARBA00023002"/>
    </source>
</evidence>
<dbReference type="PANTHER" id="PTHR43884">
    <property type="entry name" value="ACYL-COA DEHYDROGENASE"/>
    <property type="match status" value="1"/>
</dbReference>
<dbReference type="InterPro" id="IPR013786">
    <property type="entry name" value="AcylCoA_DH/ox_N"/>
</dbReference>
<accession>A0A562BL29</accession>
<evidence type="ECO:0000259" key="7">
    <source>
        <dbReference type="Pfam" id="PF02771"/>
    </source>
</evidence>
<dbReference type="InterPro" id="IPR036250">
    <property type="entry name" value="AcylCo_DH-like_C"/>
</dbReference>
<dbReference type="GO" id="GO:0003995">
    <property type="term" value="F:acyl-CoA dehydrogenase activity"/>
    <property type="evidence" value="ECO:0007669"/>
    <property type="project" value="TreeGrafter"/>
</dbReference>
<dbReference type="SUPFAM" id="SSF56645">
    <property type="entry name" value="Acyl-CoA dehydrogenase NM domain-like"/>
    <property type="match status" value="1"/>
</dbReference>
<dbReference type="Pfam" id="PF00441">
    <property type="entry name" value="Acyl-CoA_dh_1"/>
    <property type="match status" value="1"/>
</dbReference>
<dbReference type="SUPFAM" id="SSF47203">
    <property type="entry name" value="Acyl-CoA dehydrogenase C-terminal domain-like"/>
    <property type="match status" value="1"/>
</dbReference>
<dbReference type="EMBL" id="VLJN01000017">
    <property type="protein sequence ID" value="TWG85630.1"/>
    <property type="molecule type" value="Genomic_DNA"/>
</dbReference>
<dbReference type="PANTHER" id="PTHR43884:SF20">
    <property type="entry name" value="ACYL-COA DEHYDROGENASE FADE28"/>
    <property type="match status" value="1"/>
</dbReference>
<feature type="domain" description="Acyl-CoA dehydrogenase/oxidase C-terminal" evidence="6">
    <location>
        <begin position="179"/>
        <end position="309"/>
    </location>
</feature>
<feature type="domain" description="Acyl-CoA dehydrogenase/oxidase N-terminal" evidence="7">
    <location>
        <begin position="2"/>
        <end position="87"/>
    </location>
</feature>
<keyword evidence="5" id="KW-0560">Oxidoreductase</keyword>
<dbReference type="Gene3D" id="1.20.140.10">
    <property type="entry name" value="Butyryl-CoA Dehydrogenase, subunit A, domain 3"/>
    <property type="match status" value="1"/>
</dbReference>
<comment type="cofactor">
    <cofactor evidence="1">
        <name>FAD</name>
        <dbReference type="ChEBI" id="CHEBI:57692"/>
    </cofactor>
</comment>